<reference evidence="2" key="1">
    <citation type="submission" date="2022-11" db="EMBL/GenBank/DDBJ databases">
        <title>Genome Sequence of Cubamyces cubensis.</title>
        <authorList>
            <person name="Buettner E."/>
        </authorList>
    </citation>
    <scope>NUCLEOTIDE SEQUENCE</scope>
    <source>
        <strain evidence="2">MPL-01</strain>
    </source>
</reference>
<dbReference type="CDD" id="cd00067">
    <property type="entry name" value="GAL4"/>
    <property type="match status" value="1"/>
</dbReference>
<dbReference type="Gene3D" id="4.10.240.10">
    <property type="entry name" value="Zn(2)-C6 fungal-type DNA-binding domain"/>
    <property type="match status" value="1"/>
</dbReference>
<feature type="domain" description="Zn(2)-C6 fungal-type" evidence="1">
    <location>
        <begin position="97"/>
        <end position="130"/>
    </location>
</feature>
<evidence type="ECO:0000259" key="1">
    <source>
        <dbReference type="Pfam" id="PF00172"/>
    </source>
</evidence>
<dbReference type="InterPro" id="IPR001138">
    <property type="entry name" value="Zn2Cys6_DnaBD"/>
</dbReference>
<dbReference type="Proteomes" id="UP001215151">
    <property type="component" value="Unassembled WGS sequence"/>
</dbReference>
<dbReference type="GO" id="GO:0000981">
    <property type="term" value="F:DNA-binding transcription factor activity, RNA polymerase II-specific"/>
    <property type="evidence" value="ECO:0007669"/>
    <property type="project" value="InterPro"/>
</dbReference>
<organism evidence="2 3">
    <name type="scientific">Trametes cubensis</name>
    <dbReference type="NCBI Taxonomy" id="1111947"/>
    <lineage>
        <taxon>Eukaryota</taxon>
        <taxon>Fungi</taxon>
        <taxon>Dikarya</taxon>
        <taxon>Basidiomycota</taxon>
        <taxon>Agaricomycotina</taxon>
        <taxon>Agaricomycetes</taxon>
        <taxon>Polyporales</taxon>
        <taxon>Polyporaceae</taxon>
        <taxon>Trametes</taxon>
    </lineage>
</organism>
<dbReference type="InterPro" id="IPR036864">
    <property type="entry name" value="Zn2-C6_fun-type_DNA-bd_sf"/>
</dbReference>
<evidence type="ECO:0000313" key="2">
    <source>
        <dbReference type="EMBL" id="KAJ8488424.1"/>
    </source>
</evidence>
<protein>
    <recommendedName>
        <fullName evidence="1">Zn(2)-C6 fungal-type domain-containing protein</fullName>
    </recommendedName>
</protein>
<dbReference type="Pfam" id="PF00172">
    <property type="entry name" value="Zn_clus"/>
    <property type="match status" value="1"/>
</dbReference>
<accession>A0AAD7TXL8</accession>
<evidence type="ECO:0000313" key="3">
    <source>
        <dbReference type="Proteomes" id="UP001215151"/>
    </source>
</evidence>
<dbReference type="EMBL" id="JAPEVG010000063">
    <property type="protein sequence ID" value="KAJ8488424.1"/>
    <property type="molecule type" value="Genomic_DNA"/>
</dbReference>
<gene>
    <name evidence="2" type="ORF">ONZ51_g3552</name>
</gene>
<keyword evidence="3" id="KW-1185">Reference proteome</keyword>
<comment type="caution">
    <text evidence="2">The sequence shown here is derived from an EMBL/GenBank/DDBJ whole genome shotgun (WGS) entry which is preliminary data.</text>
</comment>
<dbReference type="GO" id="GO:0008270">
    <property type="term" value="F:zinc ion binding"/>
    <property type="evidence" value="ECO:0007669"/>
    <property type="project" value="InterPro"/>
</dbReference>
<proteinExistence type="predicted"/>
<name>A0AAD7TXL8_9APHY</name>
<dbReference type="AlphaFoldDB" id="A0AAD7TXL8"/>
<sequence>MPKTQRGEVGASYTEYAEIGLTPPDSVVMACSQSARSAQALRTPLWDATTVAAPPDLRRLRLLISSKRAQLASRAGTDPTGLEMLPSLIILVFAMSRRKKKKCDAKRPYCTTCKTTNRQGHCVYEEDAQRNLIHSLIVRTRELEDKLTSSESEPPLPAQLATTFPLTECTRQQYLSAVPVWSPPVIEPLVPQIDSVCSQGSMERLREYRMNFIRFCPNVGIKLSPQVLHAVITGDPFNPDLHPVLLHASQLIGHLVWQDNRRTTCISNFETYELETTLTLLNHGDVPPLLTLQIHNCLMIYYFIRGLLTQGMAHRIDLWDPLQEPRAEDEELVCALSHLLYICVSATLVLGWPSDLGPEYEEEFRSVTLLYPTLARSFLSILRARNVILLQRTRQLSARLHMLPSTPWDAFPGRPQGPDEATWLAEYWSLLEEAQLNLAAVNPALLRSSMQPEERGLTHALKICIMVALTAEAALHHLAPRSHAESRQQCMSSVLKLTGIGKTLTAADYHGLDYMLGICWIMAANVMFEESENPVDELCAMNWATARSVLVACVPVLAGALPQMAGALQGILERANLKLTPV</sequence>